<evidence type="ECO:0000256" key="8">
    <source>
        <dbReference type="RuleBase" id="RU363032"/>
    </source>
</evidence>
<keyword evidence="6 8" id="KW-1133">Transmembrane helix</keyword>
<keyword evidence="5 8" id="KW-0812">Transmembrane</keyword>
<gene>
    <name evidence="9" type="ORF">GMD42_02480</name>
</gene>
<reference evidence="9 10" key="1">
    <citation type="journal article" date="2019" name="Nat. Med.">
        <title>A library of human gut bacterial isolates paired with longitudinal multiomics data enables mechanistic microbiome research.</title>
        <authorList>
            <person name="Poyet M."/>
            <person name="Groussin M."/>
            <person name="Gibbons S.M."/>
            <person name="Avila-Pacheco J."/>
            <person name="Jiang X."/>
            <person name="Kearney S.M."/>
            <person name="Perrotta A.R."/>
            <person name="Berdy B."/>
            <person name="Zhao S."/>
            <person name="Lieberman T.D."/>
            <person name="Swanson P.K."/>
            <person name="Smith M."/>
            <person name="Roesemann S."/>
            <person name="Alexander J.E."/>
            <person name="Rich S.A."/>
            <person name="Livny J."/>
            <person name="Vlamakis H."/>
            <person name="Clish C."/>
            <person name="Bullock K."/>
            <person name="Deik A."/>
            <person name="Scott J."/>
            <person name="Pierce K.A."/>
            <person name="Xavier R.J."/>
            <person name="Alm E.J."/>
        </authorList>
    </citation>
    <scope>NUCLEOTIDE SEQUENCE [LARGE SCALE GENOMIC DNA]</scope>
    <source>
        <strain evidence="9 10">BIOML-A2</strain>
    </source>
</reference>
<keyword evidence="3 8" id="KW-0813">Transport</keyword>
<dbReference type="NCBIfam" id="TIGR01726">
    <property type="entry name" value="HEQRo_perm_3TM"/>
    <property type="match status" value="1"/>
</dbReference>
<feature type="transmembrane region" description="Helical" evidence="8">
    <location>
        <begin position="87"/>
        <end position="109"/>
    </location>
</feature>
<evidence type="ECO:0000256" key="3">
    <source>
        <dbReference type="ARBA" id="ARBA00022448"/>
    </source>
</evidence>
<evidence type="ECO:0000313" key="10">
    <source>
        <dbReference type="Proteomes" id="UP000462362"/>
    </source>
</evidence>
<dbReference type="SUPFAM" id="SSF161098">
    <property type="entry name" value="MetI-like"/>
    <property type="match status" value="1"/>
</dbReference>
<feature type="transmembrane region" description="Helical" evidence="8">
    <location>
        <begin position="325"/>
        <end position="345"/>
    </location>
</feature>
<keyword evidence="4" id="KW-1003">Cell membrane</keyword>
<dbReference type="EMBL" id="WNCL01000005">
    <property type="protein sequence ID" value="MTU42504.1"/>
    <property type="molecule type" value="Genomic_DNA"/>
</dbReference>
<accession>A0A6I3RY40</accession>
<evidence type="ECO:0000256" key="2">
    <source>
        <dbReference type="ARBA" id="ARBA00010072"/>
    </source>
</evidence>
<name>A0A6I3RY40_9BURK</name>
<dbReference type="CDD" id="cd06261">
    <property type="entry name" value="TM_PBP2"/>
    <property type="match status" value="1"/>
</dbReference>
<evidence type="ECO:0000313" key="9">
    <source>
        <dbReference type="EMBL" id="MTU42504.1"/>
    </source>
</evidence>
<evidence type="ECO:0000256" key="6">
    <source>
        <dbReference type="ARBA" id="ARBA00022989"/>
    </source>
</evidence>
<proteinExistence type="inferred from homology"/>
<dbReference type="Pfam" id="PF00528">
    <property type="entry name" value="BPD_transp_1"/>
    <property type="match status" value="1"/>
</dbReference>
<feature type="transmembrane region" description="Helical" evidence="8">
    <location>
        <begin position="121"/>
        <end position="140"/>
    </location>
</feature>
<comment type="caution">
    <text evidence="9">The sequence shown here is derived from an EMBL/GenBank/DDBJ whole genome shotgun (WGS) entry which is preliminary data.</text>
</comment>
<dbReference type="InterPro" id="IPR000515">
    <property type="entry name" value="MetI-like"/>
</dbReference>
<feature type="transmembrane region" description="Helical" evidence="8">
    <location>
        <begin position="21"/>
        <end position="41"/>
    </location>
</feature>
<dbReference type="AlphaFoldDB" id="A0A6I3RY40"/>
<evidence type="ECO:0000256" key="7">
    <source>
        <dbReference type="ARBA" id="ARBA00023136"/>
    </source>
</evidence>
<feature type="transmembrane region" description="Helical" evidence="8">
    <location>
        <begin position="266"/>
        <end position="284"/>
    </location>
</feature>
<protein>
    <submittedName>
        <fullName evidence="9">ABC transporter permease subunit</fullName>
    </submittedName>
</protein>
<dbReference type="PROSITE" id="PS50928">
    <property type="entry name" value="ABC_TM1"/>
    <property type="match status" value="1"/>
</dbReference>
<comment type="similarity">
    <text evidence="2">Belongs to the binding-protein-dependent transport system permease family. HisMQ subfamily.</text>
</comment>
<dbReference type="GeneID" id="43347907"/>
<evidence type="ECO:0000256" key="4">
    <source>
        <dbReference type="ARBA" id="ARBA00022475"/>
    </source>
</evidence>
<dbReference type="InterPro" id="IPR043429">
    <property type="entry name" value="ArtM/GltK/GlnP/TcyL/YhdX-like"/>
</dbReference>
<dbReference type="Proteomes" id="UP000462362">
    <property type="component" value="Unassembled WGS sequence"/>
</dbReference>
<feature type="transmembrane region" description="Helical" evidence="8">
    <location>
        <begin position="185"/>
        <end position="209"/>
    </location>
</feature>
<dbReference type="GO" id="GO:0043190">
    <property type="term" value="C:ATP-binding cassette (ABC) transporter complex"/>
    <property type="evidence" value="ECO:0007669"/>
    <property type="project" value="InterPro"/>
</dbReference>
<dbReference type="GO" id="GO:0022857">
    <property type="term" value="F:transmembrane transporter activity"/>
    <property type="evidence" value="ECO:0007669"/>
    <property type="project" value="InterPro"/>
</dbReference>
<dbReference type="PANTHER" id="PTHR30614:SF41">
    <property type="entry name" value="INNER MEMBRANE AMINO-ACID ABC TRANSPORTER PERMEASE PROTEIN YHDY"/>
    <property type="match status" value="1"/>
</dbReference>
<sequence length="366" mass="40842">MKQPQNAFPANLWRSFFYSPVASVVTIGLFLLIGAAGWYAWKWGVADAIFRADFKACMNNHDGACWGFVAEKWRLILFGRFPYDEQWRAAAATGGVILMLVISAFPQLWNRTGCKILTAGWILALGAFFVLMLGGCFGLSKIDPDYWGGLPLTIILTLFGMTASTPLGILLALGRRSKMSAIRMLCIGYIELVRGVPLITVLFVASFIFPLILPPGFRIDAFWRIVIGIVLFQTAYMAETIRGGLQTIPKGQYEAAASLGLSKYQIYTSVILPQALVTVIPAFVNNLLSTFMDTSLVTIVSMYDLTGSLRLALGDPNWRNFFLEGYLFIAIIYFVFSLIMSRYSIWLEKRIQRSKEQAALSAKKEH</sequence>
<dbReference type="PANTHER" id="PTHR30614">
    <property type="entry name" value="MEMBRANE COMPONENT OF AMINO ACID ABC TRANSPORTER"/>
    <property type="match status" value="1"/>
</dbReference>
<dbReference type="InterPro" id="IPR010065">
    <property type="entry name" value="AA_ABC_transptr_permease_3TM"/>
</dbReference>
<dbReference type="Gene3D" id="1.10.3720.10">
    <property type="entry name" value="MetI-like"/>
    <property type="match status" value="1"/>
</dbReference>
<evidence type="ECO:0000256" key="1">
    <source>
        <dbReference type="ARBA" id="ARBA00004429"/>
    </source>
</evidence>
<organism evidence="9 10">
    <name type="scientific">Parasutterella excrementihominis</name>
    <dbReference type="NCBI Taxonomy" id="487175"/>
    <lineage>
        <taxon>Bacteria</taxon>
        <taxon>Pseudomonadati</taxon>
        <taxon>Pseudomonadota</taxon>
        <taxon>Betaproteobacteria</taxon>
        <taxon>Burkholderiales</taxon>
        <taxon>Sutterellaceae</taxon>
        <taxon>Parasutterella</taxon>
    </lineage>
</organism>
<dbReference type="InterPro" id="IPR035906">
    <property type="entry name" value="MetI-like_sf"/>
</dbReference>
<dbReference type="RefSeq" id="WP_008810311.1">
    <property type="nucleotide sequence ID" value="NZ_CAKVUT010000039.1"/>
</dbReference>
<keyword evidence="7 8" id="KW-0472">Membrane</keyword>
<dbReference type="GO" id="GO:0006865">
    <property type="term" value="P:amino acid transport"/>
    <property type="evidence" value="ECO:0007669"/>
    <property type="project" value="TreeGrafter"/>
</dbReference>
<feature type="transmembrane region" description="Helical" evidence="8">
    <location>
        <begin position="152"/>
        <end position="173"/>
    </location>
</feature>
<comment type="subcellular location">
    <subcellularLocation>
        <location evidence="1">Cell inner membrane</location>
        <topology evidence="1">Multi-pass membrane protein</topology>
    </subcellularLocation>
    <subcellularLocation>
        <location evidence="8">Cell membrane</location>
        <topology evidence="8">Multi-pass membrane protein</topology>
    </subcellularLocation>
</comment>
<evidence type="ECO:0000256" key="5">
    <source>
        <dbReference type="ARBA" id="ARBA00022692"/>
    </source>
</evidence>
<feature type="transmembrane region" description="Helical" evidence="8">
    <location>
        <begin position="221"/>
        <end position="245"/>
    </location>
</feature>